<keyword evidence="1" id="KW-0159">Chromosome partition</keyword>
<evidence type="ECO:0000313" key="8">
    <source>
        <dbReference type="EMBL" id="NKZ37601.1"/>
    </source>
</evidence>
<dbReference type="PROSITE" id="PS51898">
    <property type="entry name" value="TYR_RECOMBINASE"/>
    <property type="match status" value="1"/>
</dbReference>
<comment type="caution">
    <text evidence="8">The sequence shown here is derived from an EMBL/GenBank/DDBJ whole genome shotgun (WGS) entry which is preliminary data.</text>
</comment>
<reference evidence="8 9" key="1">
    <citation type="journal article" date="2017" name="Int. J. Syst. Evol. Microbiol.">
        <title>Oleiagrimonas citrea sp. nov., a marine bacterium isolated from tidal flat sediment and emended description of the genus Oleiagrimonas Fang et al. 2015 and Oleiagrimonas soli.</title>
        <authorList>
            <person name="Yang S.H."/>
            <person name="Seo H.S."/>
            <person name="Seong C.N."/>
            <person name="Kwon K.K."/>
        </authorList>
    </citation>
    <scope>NUCLEOTIDE SEQUENCE [LARGE SCALE GENOMIC DNA]</scope>
    <source>
        <strain evidence="8 9">MEBiC09124</strain>
    </source>
</reference>
<gene>
    <name evidence="8" type="ORF">HF690_01375</name>
</gene>
<evidence type="ECO:0000256" key="4">
    <source>
        <dbReference type="ARBA" id="ARBA00023172"/>
    </source>
</evidence>
<dbReference type="AlphaFoldDB" id="A0A846ZJQ3"/>
<dbReference type="GO" id="GO:0007059">
    <property type="term" value="P:chromosome segregation"/>
    <property type="evidence" value="ECO:0007669"/>
    <property type="project" value="UniProtKB-KW"/>
</dbReference>
<dbReference type="InterPro" id="IPR013762">
    <property type="entry name" value="Integrase-like_cat_sf"/>
</dbReference>
<feature type="domain" description="Core-binding (CB)" evidence="7">
    <location>
        <begin position="2"/>
        <end position="86"/>
    </location>
</feature>
<dbReference type="Pfam" id="PF00589">
    <property type="entry name" value="Phage_integrase"/>
    <property type="match status" value="1"/>
</dbReference>
<accession>A0A846ZJQ3</accession>
<keyword evidence="3 5" id="KW-0238">DNA-binding</keyword>
<dbReference type="GO" id="GO:0006310">
    <property type="term" value="P:DNA recombination"/>
    <property type="evidence" value="ECO:0007669"/>
    <property type="project" value="UniProtKB-KW"/>
</dbReference>
<protein>
    <submittedName>
        <fullName evidence="8">Tyrosine-type recombinase/integrase</fullName>
    </submittedName>
</protein>
<evidence type="ECO:0000256" key="3">
    <source>
        <dbReference type="ARBA" id="ARBA00023125"/>
    </source>
</evidence>
<evidence type="ECO:0000259" key="7">
    <source>
        <dbReference type="PROSITE" id="PS51900"/>
    </source>
</evidence>
<dbReference type="InterPro" id="IPR010998">
    <property type="entry name" value="Integrase_recombinase_N"/>
</dbReference>
<dbReference type="GO" id="GO:0015074">
    <property type="term" value="P:DNA integration"/>
    <property type="evidence" value="ECO:0007669"/>
    <property type="project" value="UniProtKB-KW"/>
</dbReference>
<proteinExistence type="predicted"/>
<dbReference type="PROSITE" id="PS51900">
    <property type="entry name" value="CB"/>
    <property type="match status" value="1"/>
</dbReference>
<dbReference type="InterPro" id="IPR004107">
    <property type="entry name" value="Integrase_SAM-like_N"/>
</dbReference>
<keyword evidence="9" id="KW-1185">Reference proteome</keyword>
<dbReference type="Gene3D" id="1.10.443.10">
    <property type="entry name" value="Intergrase catalytic core"/>
    <property type="match status" value="1"/>
</dbReference>
<dbReference type="PANTHER" id="PTHR30349">
    <property type="entry name" value="PHAGE INTEGRASE-RELATED"/>
    <property type="match status" value="1"/>
</dbReference>
<dbReference type="InterPro" id="IPR011010">
    <property type="entry name" value="DNA_brk_join_enz"/>
</dbReference>
<dbReference type="PANTHER" id="PTHR30349:SF81">
    <property type="entry name" value="TYROSINE RECOMBINASE XERC"/>
    <property type="match status" value="1"/>
</dbReference>
<dbReference type="Gene3D" id="1.10.150.130">
    <property type="match status" value="1"/>
</dbReference>
<evidence type="ECO:0000313" key="9">
    <source>
        <dbReference type="Proteomes" id="UP000541636"/>
    </source>
</evidence>
<dbReference type="InterPro" id="IPR050090">
    <property type="entry name" value="Tyrosine_recombinase_XerCD"/>
</dbReference>
<dbReference type="Proteomes" id="UP000541636">
    <property type="component" value="Unassembled WGS sequence"/>
</dbReference>
<evidence type="ECO:0000256" key="5">
    <source>
        <dbReference type="PROSITE-ProRule" id="PRU01248"/>
    </source>
</evidence>
<keyword evidence="2" id="KW-0229">DNA integration</keyword>
<sequence>MQQLDPTIADFIAHCRHAKALSPHTVRAYTQDLADFSSFATQERSISTVSGSDVEQYLQGLNRRGLSPATIKRRLGCLKVFFQWLASTKAISDSPLEQFKLTIKQVRRLPRAISRKELRELVRVASSSTTVTPKGATDLGILLMATTGIRVAELVALKLGDIDTLGGQVRVHGKGSRERTVFVTNTDLLRKLKAHASARLKVSNIDGHLFVNQRGAPLTTAAFRARVRKTCDASKIKRRITPHMLRHTAATLLLEEGVDIRIVQRLLGHQSISTTEIYTHVADMTLRKALVRADLARLLN</sequence>
<feature type="domain" description="Tyr recombinase" evidence="6">
    <location>
        <begin position="108"/>
        <end position="291"/>
    </location>
</feature>
<dbReference type="SUPFAM" id="SSF56349">
    <property type="entry name" value="DNA breaking-rejoining enzymes"/>
    <property type="match status" value="1"/>
</dbReference>
<evidence type="ECO:0000256" key="2">
    <source>
        <dbReference type="ARBA" id="ARBA00022908"/>
    </source>
</evidence>
<evidence type="ECO:0000259" key="6">
    <source>
        <dbReference type="PROSITE" id="PS51898"/>
    </source>
</evidence>
<dbReference type="InterPro" id="IPR002104">
    <property type="entry name" value="Integrase_catalytic"/>
</dbReference>
<name>A0A846ZJQ3_9GAMM</name>
<evidence type="ECO:0000256" key="1">
    <source>
        <dbReference type="ARBA" id="ARBA00022829"/>
    </source>
</evidence>
<dbReference type="EMBL" id="JAAZQD010000001">
    <property type="protein sequence ID" value="NKZ37601.1"/>
    <property type="molecule type" value="Genomic_DNA"/>
</dbReference>
<keyword evidence="4" id="KW-0233">DNA recombination</keyword>
<dbReference type="RefSeq" id="WP_168608190.1">
    <property type="nucleotide sequence ID" value="NZ_JAAZQD010000001.1"/>
</dbReference>
<organism evidence="8 9">
    <name type="scientific">Oleiagrimonas citrea</name>
    <dbReference type="NCBI Taxonomy" id="1665687"/>
    <lineage>
        <taxon>Bacteria</taxon>
        <taxon>Pseudomonadati</taxon>
        <taxon>Pseudomonadota</taxon>
        <taxon>Gammaproteobacteria</taxon>
        <taxon>Lysobacterales</taxon>
        <taxon>Rhodanobacteraceae</taxon>
        <taxon>Oleiagrimonas</taxon>
    </lineage>
</organism>
<dbReference type="Pfam" id="PF02899">
    <property type="entry name" value="Phage_int_SAM_1"/>
    <property type="match status" value="1"/>
</dbReference>
<dbReference type="GO" id="GO:0003677">
    <property type="term" value="F:DNA binding"/>
    <property type="evidence" value="ECO:0007669"/>
    <property type="project" value="UniProtKB-UniRule"/>
</dbReference>
<dbReference type="InterPro" id="IPR044068">
    <property type="entry name" value="CB"/>
</dbReference>